<protein>
    <submittedName>
        <fullName evidence="1">Uncharacterized protein</fullName>
    </submittedName>
</protein>
<dbReference type="Proteomes" id="UP000265703">
    <property type="component" value="Unassembled WGS sequence"/>
</dbReference>
<proteinExistence type="predicted"/>
<dbReference type="AlphaFoldDB" id="A0A397T8U0"/>
<evidence type="ECO:0000313" key="1">
    <source>
        <dbReference type="EMBL" id="RIA94650.1"/>
    </source>
</evidence>
<evidence type="ECO:0000313" key="2">
    <source>
        <dbReference type="Proteomes" id="UP000265703"/>
    </source>
</evidence>
<accession>A0A397T8U0</accession>
<gene>
    <name evidence="1" type="ORF">C1645_759577</name>
</gene>
<dbReference type="EMBL" id="QKYT01000076">
    <property type="protein sequence ID" value="RIA94650.1"/>
    <property type="molecule type" value="Genomic_DNA"/>
</dbReference>
<sequence>VTDLLAEQIEEIRHLINKVPTYMIVRDYHIRKECVHDIWNNCEWSQQSKKYELAEILNTDKKAKLRTLVSSPQKKKASGSKFIRISDNSLEIVGGDLEAKKDTIDISPDSFSELSPSQSLIISQDSGDVSEMFKKVNIEMKKVRIKGHTITSKLATGA</sequence>
<comment type="caution">
    <text evidence="1">The sequence shown here is derived from an EMBL/GenBank/DDBJ whole genome shotgun (WGS) entry which is preliminary data.</text>
</comment>
<keyword evidence="2" id="KW-1185">Reference proteome</keyword>
<name>A0A397T8U0_9GLOM</name>
<feature type="non-terminal residue" evidence="1">
    <location>
        <position position="1"/>
    </location>
</feature>
<organism evidence="1 2">
    <name type="scientific">Glomus cerebriforme</name>
    <dbReference type="NCBI Taxonomy" id="658196"/>
    <lineage>
        <taxon>Eukaryota</taxon>
        <taxon>Fungi</taxon>
        <taxon>Fungi incertae sedis</taxon>
        <taxon>Mucoromycota</taxon>
        <taxon>Glomeromycotina</taxon>
        <taxon>Glomeromycetes</taxon>
        <taxon>Glomerales</taxon>
        <taxon>Glomeraceae</taxon>
        <taxon>Glomus</taxon>
    </lineage>
</organism>
<dbReference type="OrthoDB" id="2372604at2759"/>
<reference evidence="1 2" key="1">
    <citation type="submission" date="2018-06" db="EMBL/GenBank/DDBJ databases">
        <title>Comparative genomics reveals the genomic features of Rhizophagus irregularis, R. cerebriforme, R. diaphanum and Gigaspora rosea, and their symbiotic lifestyle signature.</title>
        <authorList>
            <person name="Morin E."/>
            <person name="San Clemente H."/>
            <person name="Chen E.C.H."/>
            <person name="De La Providencia I."/>
            <person name="Hainaut M."/>
            <person name="Kuo A."/>
            <person name="Kohler A."/>
            <person name="Murat C."/>
            <person name="Tang N."/>
            <person name="Roy S."/>
            <person name="Loubradou J."/>
            <person name="Henrissat B."/>
            <person name="Grigoriev I.V."/>
            <person name="Corradi N."/>
            <person name="Roux C."/>
            <person name="Martin F.M."/>
        </authorList>
    </citation>
    <scope>NUCLEOTIDE SEQUENCE [LARGE SCALE GENOMIC DNA]</scope>
    <source>
        <strain evidence="1 2">DAOM 227022</strain>
    </source>
</reference>